<dbReference type="Pfam" id="PF09335">
    <property type="entry name" value="VTT_dom"/>
    <property type="match status" value="1"/>
</dbReference>
<evidence type="ECO:0000313" key="8">
    <source>
        <dbReference type="EMBL" id="KUG21894.1"/>
    </source>
</evidence>
<evidence type="ECO:0000256" key="3">
    <source>
        <dbReference type="ARBA" id="ARBA00022692"/>
    </source>
</evidence>
<evidence type="ECO:0000256" key="5">
    <source>
        <dbReference type="ARBA" id="ARBA00023136"/>
    </source>
</evidence>
<proteinExistence type="predicted"/>
<feature type="transmembrane region" description="Helical" evidence="6">
    <location>
        <begin position="159"/>
        <end position="179"/>
    </location>
</feature>
<feature type="transmembrane region" description="Helical" evidence="6">
    <location>
        <begin position="120"/>
        <end position="147"/>
    </location>
</feature>
<comment type="subcellular location">
    <subcellularLocation>
        <location evidence="1">Cell membrane</location>
        <topology evidence="1">Multi-pass membrane protein</topology>
    </subcellularLocation>
</comment>
<evidence type="ECO:0000256" key="6">
    <source>
        <dbReference type="SAM" id="Phobius"/>
    </source>
</evidence>
<evidence type="ECO:0000259" key="7">
    <source>
        <dbReference type="Pfam" id="PF09335"/>
    </source>
</evidence>
<evidence type="ECO:0000256" key="1">
    <source>
        <dbReference type="ARBA" id="ARBA00004651"/>
    </source>
</evidence>
<keyword evidence="5 6" id="KW-0472">Membrane</keyword>
<organism evidence="8">
    <name type="scientific">hydrocarbon metagenome</name>
    <dbReference type="NCBI Taxonomy" id="938273"/>
    <lineage>
        <taxon>unclassified sequences</taxon>
        <taxon>metagenomes</taxon>
        <taxon>ecological metagenomes</taxon>
    </lineage>
</organism>
<evidence type="ECO:0000256" key="2">
    <source>
        <dbReference type="ARBA" id="ARBA00022475"/>
    </source>
</evidence>
<dbReference type="InterPro" id="IPR015414">
    <property type="entry name" value="TMEM64"/>
</dbReference>
<evidence type="ECO:0000256" key="4">
    <source>
        <dbReference type="ARBA" id="ARBA00022989"/>
    </source>
</evidence>
<protein>
    <submittedName>
        <fullName evidence="8">Alkaline phosphatase like protein</fullName>
    </submittedName>
</protein>
<keyword evidence="3 6" id="KW-0812">Transmembrane</keyword>
<dbReference type="PANTHER" id="PTHR12677">
    <property type="entry name" value="GOLGI APPARATUS MEMBRANE PROTEIN TVP38-RELATED"/>
    <property type="match status" value="1"/>
</dbReference>
<keyword evidence="4 6" id="KW-1133">Transmembrane helix</keyword>
<dbReference type="PANTHER" id="PTHR12677:SF59">
    <property type="entry name" value="GOLGI APPARATUS MEMBRANE PROTEIN TVP38-RELATED"/>
    <property type="match status" value="1"/>
</dbReference>
<gene>
    <name evidence="8" type="ORF">ASZ90_008333</name>
</gene>
<reference evidence="8" key="1">
    <citation type="journal article" date="2015" name="Proc. Natl. Acad. Sci. U.S.A.">
        <title>Networks of energetic and metabolic interactions define dynamics in microbial communities.</title>
        <authorList>
            <person name="Embree M."/>
            <person name="Liu J.K."/>
            <person name="Al-Bassam M.M."/>
            <person name="Zengler K."/>
        </authorList>
    </citation>
    <scope>NUCLEOTIDE SEQUENCE</scope>
</reference>
<accession>A0A0W8FLT1</accession>
<dbReference type="AlphaFoldDB" id="A0A0W8FLT1"/>
<dbReference type="InterPro" id="IPR032816">
    <property type="entry name" value="VTT_dom"/>
</dbReference>
<feature type="transmembrane region" description="Helical" evidence="6">
    <location>
        <begin position="54"/>
        <end position="75"/>
    </location>
</feature>
<dbReference type="EMBL" id="LNQE01001011">
    <property type="protein sequence ID" value="KUG21894.1"/>
    <property type="molecule type" value="Genomic_DNA"/>
</dbReference>
<feature type="transmembrane region" description="Helical" evidence="6">
    <location>
        <begin position="20"/>
        <end position="48"/>
    </location>
</feature>
<keyword evidence="2" id="KW-1003">Cell membrane</keyword>
<comment type="caution">
    <text evidence="8">The sequence shown here is derived from an EMBL/GenBank/DDBJ whole genome shotgun (WGS) entry which is preliminary data.</text>
</comment>
<dbReference type="GO" id="GO:0005886">
    <property type="term" value="C:plasma membrane"/>
    <property type="evidence" value="ECO:0007669"/>
    <property type="project" value="UniProtKB-SubCell"/>
</dbReference>
<sequence length="192" mass="21750">MFEDKKRLLDFIRSYHYNQLIFIVIQIIQVVAAPIPGELTGIIGGILYGPFWGTIYSTIGLTVGSWIAFMLARFFGEPLLEKVVSKEVFAKFEHFMEHKGLLVSFLLFLIPGFPKDYLCYIMGVSLIPTGTFLVISTVGRIFGTIMLSVTGSFASNGQYSFLTVFLVIGVILFIVAYYYHDKLIEFLKKRKS</sequence>
<name>A0A0W8FLT1_9ZZZZ</name>
<feature type="domain" description="VTT" evidence="7">
    <location>
        <begin position="35"/>
        <end position="152"/>
    </location>
</feature>